<dbReference type="Proteomes" id="UP000805418">
    <property type="component" value="Chromosome 1"/>
</dbReference>
<dbReference type="Ensembl" id="ENSCAFT00845008699.1">
    <property type="protein sequence ID" value="ENSCAFP00845006861.1"/>
    <property type="gene ID" value="ENSCAFG00845004865.1"/>
</dbReference>
<evidence type="ECO:0000313" key="1">
    <source>
        <dbReference type="Ensembl" id="ENSCAFP00845006861.1"/>
    </source>
</evidence>
<protein>
    <submittedName>
        <fullName evidence="1">Uncharacterized protein</fullName>
    </submittedName>
</protein>
<evidence type="ECO:0000313" key="2">
    <source>
        <dbReference type="Proteomes" id="UP000805418"/>
    </source>
</evidence>
<reference evidence="1" key="2">
    <citation type="submission" date="2025-08" db="UniProtKB">
        <authorList>
            <consortium name="Ensembl"/>
        </authorList>
    </citation>
    <scope>IDENTIFICATION</scope>
    <source>
        <strain evidence="1">Boxer</strain>
    </source>
</reference>
<accession>A0A8I3MVM0</accession>
<proteinExistence type="predicted"/>
<dbReference type="AlphaFoldDB" id="A0A8I3MVM0"/>
<reference evidence="1" key="3">
    <citation type="submission" date="2025-09" db="UniProtKB">
        <authorList>
            <consortium name="Ensembl"/>
        </authorList>
    </citation>
    <scope>IDENTIFICATION</scope>
    <source>
        <strain evidence="1">Boxer</strain>
    </source>
</reference>
<keyword evidence="2" id="KW-1185">Reference proteome</keyword>
<reference evidence="1" key="1">
    <citation type="submission" date="2020-03" db="EMBL/GenBank/DDBJ databases">
        <title>Long-read based genome assembly of a Labrador retriever dog.</title>
        <authorList>
            <person name="Eory L."/>
            <person name="Zhang W."/>
            <person name="Schoenebeck J."/>
        </authorList>
    </citation>
    <scope>NUCLEOTIDE SEQUENCE [LARGE SCALE GENOMIC DNA]</scope>
    <source>
        <strain evidence="1">Labrador retriever</strain>
    </source>
</reference>
<organism evidence="1 2">
    <name type="scientific">Canis lupus familiaris</name>
    <name type="common">Dog</name>
    <name type="synonym">Canis familiaris</name>
    <dbReference type="NCBI Taxonomy" id="9615"/>
    <lineage>
        <taxon>Eukaryota</taxon>
        <taxon>Metazoa</taxon>
        <taxon>Chordata</taxon>
        <taxon>Craniata</taxon>
        <taxon>Vertebrata</taxon>
        <taxon>Euteleostomi</taxon>
        <taxon>Mammalia</taxon>
        <taxon>Eutheria</taxon>
        <taxon>Laurasiatheria</taxon>
        <taxon>Carnivora</taxon>
        <taxon>Caniformia</taxon>
        <taxon>Canidae</taxon>
        <taxon>Canis</taxon>
    </lineage>
</organism>
<dbReference type="GeneTree" id="ENSGT00990000209266"/>
<name>A0A8I3MVM0_CANLF</name>
<sequence>MLLRGPSDACFTTFLMSSYLAAFSRQQVRSTTDTLGVGTRKAMPVSFPFSSGMTLPTALAAPVEAGGWVWGWRPTLRPRPLLGVMSMHLSLSPARCEEGRPCFQGGLWSAFSHCRAQGQSWKRQCWWLSDASLLSSQRGHITSGTQGLRASEAHGRWTRACLCLVYLPLKGFLPSVGTTLSPELRGPISCKPEDAGQREDAGGLPWGLPGISSCFSLVGSQNKSFPQKNR</sequence>